<evidence type="ECO:0000256" key="2">
    <source>
        <dbReference type="ARBA" id="ARBA00006677"/>
    </source>
</evidence>
<protein>
    <recommendedName>
        <fullName evidence="3 6">DNA replication complex GINS protein PSF1</fullName>
    </recommendedName>
</protein>
<evidence type="ECO:0000256" key="3">
    <source>
        <dbReference type="ARBA" id="ARBA00015143"/>
    </source>
</evidence>
<dbReference type="SUPFAM" id="SSF158573">
    <property type="entry name" value="GINS helical bundle-like"/>
    <property type="match status" value="2"/>
</dbReference>
<dbReference type="InterPro" id="IPR005339">
    <property type="entry name" value="GINS_Psf1"/>
</dbReference>
<dbReference type="EMBL" id="JAAAUY010000030">
    <property type="protein sequence ID" value="KAF9337322.1"/>
    <property type="molecule type" value="Genomic_DNA"/>
</dbReference>
<evidence type="ECO:0000259" key="8">
    <source>
        <dbReference type="Pfam" id="PF05916"/>
    </source>
</evidence>
<evidence type="ECO:0000256" key="1">
    <source>
        <dbReference type="ARBA" id="ARBA00004123"/>
    </source>
</evidence>
<dbReference type="PANTHER" id="PTHR12914:SF2">
    <property type="entry name" value="DNA REPLICATION COMPLEX GINS PROTEIN PSF1"/>
    <property type="match status" value="1"/>
</dbReference>
<dbReference type="Pfam" id="PF24997">
    <property type="entry name" value="PSF1_C"/>
    <property type="match status" value="1"/>
</dbReference>
<dbReference type="CDD" id="cd21696">
    <property type="entry name" value="GINS_B_Psf1"/>
    <property type="match status" value="1"/>
</dbReference>
<gene>
    <name evidence="10" type="primary">GINS1</name>
    <name evidence="10" type="ORF">BG006_005339</name>
</gene>
<comment type="subunit">
    <text evidence="6">Component of the GINS complex.</text>
</comment>
<feature type="domain" description="DNA replication complex GINS protein PSF1 C-terminal" evidence="9">
    <location>
        <begin position="239"/>
        <end position="288"/>
    </location>
</feature>
<dbReference type="InterPro" id="IPR021151">
    <property type="entry name" value="GINS_A"/>
</dbReference>
<comment type="subcellular location">
    <subcellularLocation>
        <location evidence="1 6">Nucleus</location>
    </subcellularLocation>
</comment>
<evidence type="ECO:0000313" key="11">
    <source>
        <dbReference type="Proteomes" id="UP000696485"/>
    </source>
</evidence>
<reference evidence="10" key="1">
    <citation type="journal article" date="2020" name="Fungal Divers.">
        <title>Resolving the Mortierellaceae phylogeny through synthesis of multi-gene phylogenetics and phylogenomics.</title>
        <authorList>
            <person name="Vandepol N."/>
            <person name="Liber J."/>
            <person name="Desiro A."/>
            <person name="Na H."/>
            <person name="Kennedy M."/>
            <person name="Barry K."/>
            <person name="Grigoriev I.V."/>
            <person name="Miller A.N."/>
            <person name="O'Donnell K."/>
            <person name="Stajich J.E."/>
            <person name="Bonito G."/>
        </authorList>
    </citation>
    <scope>NUCLEOTIDE SEQUENCE</scope>
    <source>
        <strain evidence="10">NVP1</strain>
    </source>
</reference>
<dbReference type="CDD" id="cd11710">
    <property type="entry name" value="GINS_A_psf1"/>
    <property type="match status" value="1"/>
</dbReference>
<proteinExistence type="inferred from homology"/>
<comment type="similarity">
    <text evidence="2 6">Belongs to the GINS1/PSF1 family.</text>
</comment>
<evidence type="ECO:0000256" key="4">
    <source>
        <dbReference type="ARBA" id="ARBA00022705"/>
    </source>
</evidence>
<evidence type="ECO:0000256" key="5">
    <source>
        <dbReference type="ARBA" id="ARBA00023242"/>
    </source>
</evidence>
<dbReference type="InterPro" id="IPR056783">
    <property type="entry name" value="PSF1_C"/>
</dbReference>
<dbReference type="Pfam" id="PF05916">
    <property type="entry name" value="Sld5"/>
    <property type="match status" value="1"/>
</dbReference>
<dbReference type="GO" id="GO:1902983">
    <property type="term" value="P:DNA strand elongation involved in mitotic DNA replication"/>
    <property type="evidence" value="ECO:0007669"/>
    <property type="project" value="TreeGrafter"/>
</dbReference>
<name>A0A9P5VQG2_9FUNG</name>
<evidence type="ECO:0000256" key="6">
    <source>
        <dbReference type="RuleBase" id="RU368085"/>
    </source>
</evidence>
<accession>A0A9P5VQG2</accession>
<comment type="caution">
    <text evidence="10">The sequence shown here is derived from an EMBL/GenBank/DDBJ whole genome shotgun (WGS) entry which is preliminary data.</text>
</comment>
<feature type="compositionally biased region" description="Low complexity" evidence="7">
    <location>
        <begin position="66"/>
        <end position="129"/>
    </location>
</feature>
<organism evidence="10 11">
    <name type="scientific">Podila minutissima</name>
    <dbReference type="NCBI Taxonomy" id="64525"/>
    <lineage>
        <taxon>Eukaryota</taxon>
        <taxon>Fungi</taxon>
        <taxon>Fungi incertae sedis</taxon>
        <taxon>Mucoromycota</taxon>
        <taxon>Mortierellomycotina</taxon>
        <taxon>Mortierellomycetes</taxon>
        <taxon>Mortierellales</taxon>
        <taxon>Mortierellaceae</taxon>
        <taxon>Podila</taxon>
    </lineage>
</organism>
<dbReference type="GO" id="GO:0000811">
    <property type="term" value="C:GINS complex"/>
    <property type="evidence" value="ECO:0007669"/>
    <property type="project" value="UniProtKB-UniRule"/>
</dbReference>
<feature type="region of interest" description="Disordered" evidence="7">
    <location>
        <begin position="57"/>
        <end position="129"/>
    </location>
</feature>
<dbReference type="AlphaFoldDB" id="A0A9P5VQG2"/>
<comment type="function">
    <text evidence="6">Required for correct functioning of the GINS complex, a complex that plays an essential role in the initiation of DNA replication, and progression of DNA replication forks. GINS complex seems to bind preferentially to single-stranded DNA.</text>
</comment>
<keyword evidence="5 6" id="KW-0539">Nucleus</keyword>
<feature type="domain" description="GINS subunit" evidence="8">
    <location>
        <begin position="159"/>
        <end position="223"/>
    </location>
</feature>
<dbReference type="PANTHER" id="PTHR12914">
    <property type="entry name" value="PARTNER OF SLD5"/>
    <property type="match status" value="1"/>
</dbReference>
<sequence>MYGDEATKLTREAKRTIDHFPAYNDPLVRSITREIRHLHETCQDLIKTYQQDMQLAEREVQRRWHQQQSPSASSASDPNHTSLSMLESSSHQDSSLPPSTAAVAGSSRAHGGSSSHPMASSTRSYDSSFSTSTASTAHLPLEAQIRLAVEPISNIFLTKYKVHFVPLQRNKRALMAYHRQRLDKIKEIAWAYAMLSEDTRRKLSPDEITFYNEYERHKNKYTAEFGDIDLGLDVLFPPKEIFITVRVVKDCGDIVTDSGATLSLKKNSEHFVKRSDVERLITQGYLIHVA</sequence>
<keyword evidence="4 6" id="KW-0235">DNA replication</keyword>
<keyword evidence="11" id="KW-1185">Reference proteome</keyword>
<dbReference type="Proteomes" id="UP000696485">
    <property type="component" value="Unassembled WGS sequence"/>
</dbReference>
<dbReference type="InterPro" id="IPR036224">
    <property type="entry name" value="GINS_bundle-like_dom_sf"/>
</dbReference>
<dbReference type="Gene3D" id="1.20.58.1030">
    <property type="match status" value="1"/>
</dbReference>
<evidence type="ECO:0000259" key="9">
    <source>
        <dbReference type="Pfam" id="PF24997"/>
    </source>
</evidence>
<evidence type="ECO:0000256" key="7">
    <source>
        <dbReference type="SAM" id="MobiDB-lite"/>
    </source>
</evidence>
<evidence type="ECO:0000313" key="10">
    <source>
        <dbReference type="EMBL" id="KAF9337322.1"/>
    </source>
</evidence>